<comment type="caution">
    <text evidence="22">The sequence shown here is derived from an EMBL/GenBank/DDBJ whole genome shotgun (WGS) entry which is preliminary data.</text>
</comment>
<feature type="compositionally biased region" description="Polar residues" evidence="20">
    <location>
        <begin position="12"/>
        <end position="26"/>
    </location>
</feature>
<evidence type="ECO:0000256" key="5">
    <source>
        <dbReference type="ARBA" id="ARBA00022679"/>
    </source>
</evidence>
<dbReference type="Proteomes" id="UP001164929">
    <property type="component" value="Chromosome 6"/>
</dbReference>
<name>A0AAD6VY88_9ROSI</name>
<dbReference type="InterPro" id="IPR004821">
    <property type="entry name" value="Cyt_trans-like"/>
</dbReference>
<evidence type="ECO:0000256" key="2">
    <source>
        <dbReference type="ARBA" id="ARBA00010101"/>
    </source>
</evidence>
<evidence type="ECO:0000256" key="13">
    <source>
        <dbReference type="ARBA" id="ARBA00023264"/>
    </source>
</evidence>
<feature type="region of interest" description="Disordered" evidence="20">
    <location>
        <begin position="428"/>
        <end position="449"/>
    </location>
</feature>
<keyword evidence="13" id="KW-1208">Phospholipid metabolism</keyword>
<feature type="region of interest" description="Disordered" evidence="20">
    <location>
        <begin position="1"/>
        <end position="35"/>
    </location>
</feature>
<dbReference type="InterPro" id="IPR014729">
    <property type="entry name" value="Rossmann-like_a/b/a_fold"/>
</dbReference>
<dbReference type="Pfam" id="PF02535">
    <property type="entry name" value="Zip"/>
    <property type="match status" value="1"/>
</dbReference>
<dbReference type="InterPro" id="IPR003689">
    <property type="entry name" value="ZIP"/>
</dbReference>
<keyword evidence="6 18" id="KW-0812">Transmembrane</keyword>
<comment type="pathway">
    <text evidence="14">Phospholipid metabolism; phosphatidylcholine biosynthesis; phosphatidylcholine from phosphocholine: step 1/2.</text>
</comment>
<keyword evidence="10" id="KW-0443">Lipid metabolism</keyword>
<keyword evidence="7" id="KW-0548">Nucleotidyltransferase</keyword>
<evidence type="ECO:0000256" key="8">
    <source>
        <dbReference type="ARBA" id="ARBA00022989"/>
    </source>
</evidence>
<evidence type="ECO:0000256" key="9">
    <source>
        <dbReference type="ARBA" id="ARBA00023065"/>
    </source>
</evidence>
<feature type="coiled-coil region" evidence="19">
    <location>
        <begin position="205"/>
        <end position="232"/>
    </location>
</feature>
<evidence type="ECO:0000256" key="11">
    <source>
        <dbReference type="ARBA" id="ARBA00023136"/>
    </source>
</evidence>
<feature type="compositionally biased region" description="Basic and acidic residues" evidence="20">
    <location>
        <begin position="1"/>
        <end position="10"/>
    </location>
</feature>
<feature type="transmembrane region" description="Helical" evidence="18">
    <location>
        <begin position="378"/>
        <end position="399"/>
    </location>
</feature>
<comment type="similarity">
    <text evidence="18">Belongs to the ZIP transporter (TC 2.A.5) family.</text>
</comment>
<comment type="catalytic activity">
    <reaction evidence="16">
        <text>phosphocholine + CTP + H(+) = CDP-choline + diphosphate</text>
        <dbReference type="Rhea" id="RHEA:18997"/>
        <dbReference type="ChEBI" id="CHEBI:15378"/>
        <dbReference type="ChEBI" id="CHEBI:33019"/>
        <dbReference type="ChEBI" id="CHEBI:37563"/>
        <dbReference type="ChEBI" id="CHEBI:58779"/>
        <dbReference type="ChEBI" id="CHEBI:295975"/>
        <dbReference type="EC" id="2.7.7.15"/>
    </reaction>
    <physiologicalReaction direction="left-to-right" evidence="16">
        <dbReference type="Rhea" id="RHEA:18998"/>
    </physiologicalReaction>
</comment>
<keyword evidence="3 18" id="KW-0813">Transport</keyword>
<dbReference type="PANTHER" id="PTHR10739:SF56">
    <property type="entry name" value="CHOLINE-PHOSPHATE CYTIDYLYLTRANSFERASE 1"/>
    <property type="match status" value="1"/>
</dbReference>
<accession>A0AAD6VY88</accession>
<evidence type="ECO:0000313" key="23">
    <source>
        <dbReference type="Proteomes" id="UP001164929"/>
    </source>
</evidence>
<evidence type="ECO:0000256" key="7">
    <source>
        <dbReference type="ARBA" id="ARBA00022695"/>
    </source>
</evidence>
<dbReference type="InterPro" id="IPR004698">
    <property type="entry name" value="Zn/Fe_permease_fun/pln"/>
</dbReference>
<dbReference type="GO" id="GO:0004105">
    <property type="term" value="F:choline-phosphate cytidylyltransferase activity"/>
    <property type="evidence" value="ECO:0007669"/>
    <property type="project" value="UniProtKB-EC"/>
</dbReference>
<dbReference type="InterPro" id="IPR041723">
    <property type="entry name" value="CCT"/>
</dbReference>
<feature type="transmembrane region" description="Helical" evidence="18">
    <location>
        <begin position="557"/>
        <end position="578"/>
    </location>
</feature>
<dbReference type="Pfam" id="PF01467">
    <property type="entry name" value="CTP_transf_like"/>
    <property type="match status" value="1"/>
</dbReference>
<dbReference type="GO" id="GO:0016020">
    <property type="term" value="C:membrane"/>
    <property type="evidence" value="ECO:0007669"/>
    <property type="project" value="UniProtKB-SubCell"/>
</dbReference>
<feature type="domain" description="Cytidyltransferase-like" evidence="21">
    <location>
        <begin position="39"/>
        <end position="168"/>
    </location>
</feature>
<keyword evidence="5" id="KW-0808">Transferase</keyword>
<dbReference type="PANTHER" id="PTHR10739">
    <property type="entry name" value="CYTIDYLYLTRANSFERASE"/>
    <property type="match status" value="1"/>
</dbReference>
<protein>
    <recommendedName>
        <fullName evidence="15">choline-phosphate cytidylyltransferase</fullName>
        <ecNumber evidence="15">2.7.7.15</ecNumber>
    </recommendedName>
</protein>
<keyword evidence="23" id="KW-1185">Reference proteome</keyword>
<dbReference type="NCBIfam" id="TIGR00820">
    <property type="entry name" value="zip"/>
    <property type="match status" value="1"/>
</dbReference>
<dbReference type="Gene3D" id="3.40.50.620">
    <property type="entry name" value="HUPs"/>
    <property type="match status" value="1"/>
</dbReference>
<comment type="subcellular location">
    <subcellularLocation>
        <location evidence="1 18">Membrane</location>
        <topology evidence="1 18">Multi-pass membrane protein</topology>
    </subcellularLocation>
</comment>
<evidence type="ECO:0000256" key="1">
    <source>
        <dbReference type="ARBA" id="ARBA00004141"/>
    </source>
</evidence>
<feature type="transmembrane region" description="Helical" evidence="18">
    <location>
        <begin position="590"/>
        <end position="610"/>
    </location>
</feature>
<dbReference type="FunFam" id="3.40.50.620:FF:000102">
    <property type="entry name" value="Choline-phosphate cytidylyltransferase 2"/>
    <property type="match status" value="1"/>
</dbReference>
<comment type="similarity">
    <text evidence="2">Belongs to the cytidylyltransferase family.</text>
</comment>
<organism evidence="22 23">
    <name type="scientific">Populus alba x Populus x berolinensis</name>
    <dbReference type="NCBI Taxonomy" id="444605"/>
    <lineage>
        <taxon>Eukaryota</taxon>
        <taxon>Viridiplantae</taxon>
        <taxon>Streptophyta</taxon>
        <taxon>Embryophyta</taxon>
        <taxon>Tracheophyta</taxon>
        <taxon>Spermatophyta</taxon>
        <taxon>Magnoliopsida</taxon>
        <taxon>eudicotyledons</taxon>
        <taxon>Gunneridae</taxon>
        <taxon>Pentapetalae</taxon>
        <taxon>rosids</taxon>
        <taxon>fabids</taxon>
        <taxon>Malpighiales</taxon>
        <taxon>Salicaceae</taxon>
        <taxon>Saliceae</taxon>
        <taxon>Populus</taxon>
    </lineage>
</organism>
<keyword evidence="9 18" id="KW-0406">Ion transport</keyword>
<evidence type="ECO:0000256" key="12">
    <source>
        <dbReference type="ARBA" id="ARBA00023209"/>
    </source>
</evidence>
<dbReference type="InterPro" id="IPR045049">
    <property type="entry name" value="Pcy1-like"/>
</dbReference>
<evidence type="ECO:0000256" key="3">
    <source>
        <dbReference type="ARBA" id="ARBA00022448"/>
    </source>
</evidence>
<comment type="function">
    <text evidence="17">Plays an important role in the biosynthesis of the phospholipid phosphatidylcholine. Catalyzes the formation of CDP-choline.</text>
</comment>
<evidence type="ECO:0000259" key="21">
    <source>
        <dbReference type="Pfam" id="PF01467"/>
    </source>
</evidence>
<proteinExistence type="inferred from homology"/>
<evidence type="ECO:0000256" key="15">
    <source>
        <dbReference type="ARBA" id="ARBA00026101"/>
    </source>
</evidence>
<evidence type="ECO:0000256" key="6">
    <source>
        <dbReference type="ARBA" id="ARBA00022692"/>
    </source>
</evidence>
<dbReference type="CDD" id="cd02174">
    <property type="entry name" value="CCT"/>
    <property type="match status" value="1"/>
</dbReference>
<keyword evidence="4" id="KW-0444">Lipid biosynthesis</keyword>
<evidence type="ECO:0000256" key="17">
    <source>
        <dbReference type="ARBA" id="ARBA00054397"/>
    </source>
</evidence>
<evidence type="ECO:0000256" key="19">
    <source>
        <dbReference type="SAM" id="Coils"/>
    </source>
</evidence>
<dbReference type="AlphaFoldDB" id="A0AAD6VY88"/>
<evidence type="ECO:0000313" key="22">
    <source>
        <dbReference type="EMBL" id="KAJ6991891.1"/>
    </source>
</evidence>
<sequence length="613" mass="67606">MAETQHKEKMVNGNSCEVSCHSNPDPSTQPPSDRPVRVYADGIYDLFHFGHARSLEQAKKAFPNTYLLVGCCNDEITHKYKGKTVMTEEERYESLRHCKWVDEVIPGAPWVIDQEFLDKHNIDYVAHDSLPYADASGAGKDVYEFVKKVGRFKETRRTDGISTSDIIMRIVKDYNQYVLRNLDRGYSRKELGVSYVKACSCIEKRLRVNMRLKKLQEKVKEQQEKVGEKIQIVAMHRNEWVENADRWVAGFLEMFEEGCHKMNFIKFYLTFICLLLLLPTLALAECTCDAGGEGKNKSEALKYKAIAIASILFAGAVGVCLPILGKTIPVLRPEKTIFFIIKAFAAGVILSTGFIHVLPDAFDSLTSPCLGENPWGKFPFTGFVAMMSAIGTLMVDCLASSYYTRLHLNKAQPEERGDEEKAAVEAHEGHVHTHATHGHSHGLVDSSGSGPSQLIRHRVITQVLELGIVVHSVIIGVSLGASESPETIRPLVAALSFHQFFEGMGLGGCITQAKFKTKTIVIMALFFSLTTPVGIAIGIGISNVYNENSPKALIVEGIFNAASAGILIYMALVDLLAADFMHPKVQSNGALQFGVNVSLLIGAGCMSLLAKWA</sequence>
<evidence type="ECO:0000256" key="10">
    <source>
        <dbReference type="ARBA" id="ARBA00023098"/>
    </source>
</evidence>
<feature type="transmembrane region" description="Helical" evidence="18">
    <location>
        <begin position="264"/>
        <end position="283"/>
    </location>
</feature>
<feature type="transmembrane region" description="Helical" evidence="18">
    <location>
        <begin position="336"/>
        <end position="358"/>
    </location>
</feature>
<dbReference type="NCBIfam" id="TIGR00125">
    <property type="entry name" value="cyt_tran_rel"/>
    <property type="match status" value="1"/>
</dbReference>
<dbReference type="GO" id="GO:0005385">
    <property type="term" value="F:zinc ion transmembrane transporter activity"/>
    <property type="evidence" value="ECO:0007669"/>
    <property type="project" value="InterPro"/>
</dbReference>
<reference evidence="22" key="1">
    <citation type="journal article" date="2023" name="Mol. Ecol. Resour.">
        <title>Chromosome-level genome assembly of a triploid poplar Populus alba 'Berolinensis'.</title>
        <authorList>
            <person name="Chen S."/>
            <person name="Yu Y."/>
            <person name="Wang X."/>
            <person name="Wang S."/>
            <person name="Zhang T."/>
            <person name="Zhou Y."/>
            <person name="He R."/>
            <person name="Meng N."/>
            <person name="Wang Y."/>
            <person name="Liu W."/>
            <person name="Liu Z."/>
            <person name="Liu J."/>
            <person name="Guo Q."/>
            <person name="Huang H."/>
            <person name="Sederoff R.R."/>
            <person name="Wang G."/>
            <person name="Qu G."/>
            <person name="Chen S."/>
        </authorList>
    </citation>
    <scope>NUCLEOTIDE SEQUENCE</scope>
    <source>
        <strain evidence="22">SC-2020</strain>
    </source>
</reference>
<evidence type="ECO:0000256" key="16">
    <source>
        <dbReference type="ARBA" id="ARBA00048285"/>
    </source>
</evidence>
<comment type="caution">
    <text evidence="18">Lacks conserved residue(s) required for the propagation of feature annotation.</text>
</comment>
<gene>
    <name evidence="22" type="ORF">NC653_015283</name>
</gene>
<feature type="transmembrane region" description="Helical" evidence="18">
    <location>
        <begin position="303"/>
        <end position="324"/>
    </location>
</feature>
<dbReference type="EMBL" id="JAQIZT010000006">
    <property type="protein sequence ID" value="KAJ6991891.1"/>
    <property type="molecule type" value="Genomic_DNA"/>
</dbReference>
<evidence type="ECO:0000256" key="20">
    <source>
        <dbReference type="SAM" id="MobiDB-lite"/>
    </source>
</evidence>
<keyword evidence="19" id="KW-0175">Coiled coil</keyword>
<keyword evidence="12" id="KW-0594">Phospholipid biosynthesis</keyword>
<evidence type="ECO:0000256" key="18">
    <source>
        <dbReference type="RuleBase" id="RU362088"/>
    </source>
</evidence>
<feature type="transmembrane region" description="Helical" evidence="18">
    <location>
        <begin position="520"/>
        <end position="545"/>
    </location>
</feature>
<evidence type="ECO:0000256" key="4">
    <source>
        <dbReference type="ARBA" id="ARBA00022516"/>
    </source>
</evidence>
<keyword evidence="11 18" id="KW-0472">Membrane</keyword>
<dbReference type="EC" id="2.7.7.15" evidence="15"/>
<dbReference type="SUPFAM" id="SSF52374">
    <property type="entry name" value="Nucleotidylyl transferase"/>
    <property type="match status" value="1"/>
</dbReference>
<dbReference type="GO" id="GO:0031210">
    <property type="term" value="F:phosphatidylcholine binding"/>
    <property type="evidence" value="ECO:0007669"/>
    <property type="project" value="TreeGrafter"/>
</dbReference>
<keyword evidence="8 18" id="KW-1133">Transmembrane helix</keyword>
<evidence type="ECO:0000256" key="14">
    <source>
        <dbReference type="ARBA" id="ARBA00025706"/>
    </source>
</evidence>